<dbReference type="InterPro" id="IPR011990">
    <property type="entry name" value="TPR-like_helical_dom_sf"/>
</dbReference>
<name>A0AAN8ZKL3_9MAGN</name>
<evidence type="ECO:0000313" key="3">
    <source>
        <dbReference type="EMBL" id="KAK6941311.1"/>
    </source>
</evidence>
<dbReference type="AlphaFoldDB" id="A0AAN8ZKL3"/>
<keyword evidence="2" id="KW-0802">TPR repeat</keyword>
<dbReference type="Proteomes" id="UP001370490">
    <property type="component" value="Unassembled WGS sequence"/>
</dbReference>
<sequence length="133" mass="14901">MHEPSTWVGKGQLLLAKGEIEQAFNAFKIVLDGDYHNVPALLGQACVQFNRGRYSDSPYLYELDPENVEALVALGIVDLQTNEAAGIRNGMEKMQRAFKIYPYSSMALNHLADHFIFTGRHFLVEQLTETALA</sequence>
<comment type="caution">
    <text evidence="3">The sequence shown here is derived from an EMBL/GenBank/DDBJ whole genome shotgun (WGS) entry which is preliminary data.</text>
</comment>
<dbReference type="EMBL" id="JBAMMX010000004">
    <property type="protein sequence ID" value="KAK6941311.1"/>
    <property type="molecule type" value="Genomic_DNA"/>
</dbReference>
<dbReference type="PANTHER" id="PTHR14027:SF2">
    <property type="entry name" value="RNA POLYMERASE-ASSOCIATED PROTEIN CTR9 HOMOLOG"/>
    <property type="match status" value="1"/>
</dbReference>
<evidence type="ECO:0000256" key="2">
    <source>
        <dbReference type="ARBA" id="ARBA00022803"/>
    </source>
</evidence>
<protein>
    <recommendedName>
        <fullName evidence="5">Tetratricopeptide repeat protein</fullName>
    </recommendedName>
</protein>
<dbReference type="GO" id="GO:0016593">
    <property type="term" value="C:Cdc73/Paf1 complex"/>
    <property type="evidence" value="ECO:0007669"/>
    <property type="project" value="TreeGrafter"/>
</dbReference>
<dbReference type="GO" id="GO:0006355">
    <property type="term" value="P:regulation of DNA-templated transcription"/>
    <property type="evidence" value="ECO:0007669"/>
    <property type="project" value="InterPro"/>
</dbReference>
<evidence type="ECO:0000313" key="4">
    <source>
        <dbReference type="Proteomes" id="UP001370490"/>
    </source>
</evidence>
<dbReference type="Gene3D" id="1.25.40.10">
    <property type="entry name" value="Tetratricopeptide repeat domain"/>
    <property type="match status" value="1"/>
</dbReference>
<keyword evidence="4" id="KW-1185">Reference proteome</keyword>
<dbReference type="GO" id="GO:0006368">
    <property type="term" value="P:transcription elongation by RNA polymerase II"/>
    <property type="evidence" value="ECO:0007669"/>
    <property type="project" value="TreeGrafter"/>
</dbReference>
<evidence type="ECO:0000256" key="1">
    <source>
        <dbReference type="ARBA" id="ARBA00022737"/>
    </source>
</evidence>
<dbReference type="GO" id="GO:0000993">
    <property type="term" value="F:RNA polymerase II complex binding"/>
    <property type="evidence" value="ECO:0007669"/>
    <property type="project" value="TreeGrafter"/>
</dbReference>
<evidence type="ECO:0008006" key="5">
    <source>
        <dbReference type="Google" id="ProtNLM"/>
    </source>
</evidence>
<accession>A0AAN8ZKL3</accession>
<proteinExistence type="predicted"/>
<keyword evidence="1" id="KW-0677">Repeat</keyword>
<dbReference type="SUPFAM" id="SSF48452">
    <property type="entry name" value="TPR-like"/>
    <property type="match status" value="1"/>
</dbReference>
<organism evidence="3 4">
    <name type="scientific">Dillenia turbinata</name>
    <dbReference type="NCBI Taxonomy" id="194707"/>
    <lineage>
        <taxon>Eukaryota</taxon>
        <taxon>Viridiplantae</taxon>
        <taxon>Streptophyta</taxon>
        <taxon>Embryophyta</taxon>
        <taxon>Tracheophyta</taxon>
        <taxon>Spermatophyta</taxon>
        <taxon>Magnoliopsida</taxon>
        <taxon>eudicotyledons</taxon>
        <taxon>Gunneridae</taxon>
        <taxon>Pentapetalae</taxon>
        <taxon>Dilleniales</taxon>
        <taxon>Dilleniaceae</taxon>
        <taxon>Dillenia</taxon>
    </lineage>
</organism>
<dbReference type="InterPro" id="IPR031101">
    <property type="entry name" value="Ctr9"/>
</dbReference>
<dbReference type="PANTHER" id="PTHR14027">
    <property type="entry name" value="RNA POLYMERASE-ASSOCIATED PROTEIN CTR9"/>
    <property type="match status" value="1"/>
</dbReference>
<reference evidence="3 4" key="1">
    <citation type="submission" date="2023-12" db="EMBL/GenBank/DDBJ databases">
        <title>A high-quality genome assembly for Dillenia turbinata (Dilleniales).</title>
        <authorList>
            <person name="Chanderbali A."/>
        </authorList>
    </citation>
    <scope>NUCLEOTIDE SEQUENCE [LARGE SCALE GENOMIC DNA]</scope>
    <source>
        <strain evidence="3">LSX21</strain>
        <tissue evidence="3">Leaf</tissue>
    </source>
</reference>
<gene>
    <name evidence="3" type="ORF">RJ641_026688</name>
</gene>